<accession>A0A812ISS4</accession>
<feature type="non-terminal residue" evidence="2">
    <location>
        <position position="1"/>
    </location>
</feature>
<feature type="non-terminal residue" evidence="2">
    <location>
        <position position="595"/>
    </location>
</feature>
<dbReference type="EMBL" id="CAJNJA010000915">
    <property type="protein sequence ID" value="CAE7156022.1"/>
    <property type="molecule type" value="Genomic_DNA"/>
</dbReference>
<comment type="caution">
    <text evidence="2">The sequence shown here is derived from an EMBL/GenBank/DDBJ whole genome shotgun (WGS) entry which is preliminary data.</text>
</comment>
<name>A0A812ISS4_9DINO</name>
<evidence type="ECO:0000313" key="3">
    <source>
        <dbReference type="Proteomes" id="UP000601435"/>
    </source>
</evidence>
<gene>
    <name evidence="2" type="primary">RXLR78</name>
    <name evidence="2" type="ORF">SNEC2469_LOCUS274</name>
</gene>
<proteinExistence type="predicted"/>
<keyword evidence="3" id="KW-1185">Reference proteome</keyword>
<dbReference type="Proteomes" id="UP000601435">
    <property type="component" value="Unassembled WGS sequence"/>
</dbReference>
<sequence length="595" mass="65481">DMSTIAREVSLCAARGERLDVRPQRGLARKARGYGGCSVNSFHPVFCLSSCKFFFVQGLFKGRPTFLHVCNAFISGDIMLGHGRRRTPPPPPTMGSSATRLPPRMRSDGAVFCARCALESWRFSNPDAAGAPDALFLLLVDLKKDFDAVPREEMFSLLSRCLHLPSLVIGMLRSLHEGMTASHCHSGRVGPPINMSTGVRQGSVEGPTLYLLYYSRIFEPDVQLVSLSAERSTQQYNSMEPPALMTACSLTQTGTGSLSWRVSSMIALEASNKVKTEWEEIPHPHAAMFGVPAGRSFSSGGHHSFVSRAKALLQQLPGVDERTWPVTAQDRQRWSRLVEQLEVAPQVRGVNDDDRYFLFPGRTRSSWHVAALTRQRVMPLAFALRFDVSVQARQAREAWCGSSFSTLCETSFLNPFLQSLAVVKESSPANKKSKDKQTFEATSAGAAPSRQHVQVQPLSCAELTRGYLDHDYQLRQLQASSTVVYRVEESKAGVAHPYGACSTAAVLAELCKDDECPEPIRVLLDAMLSSDMANVAREVSLCTARLKAKKTFMIMEFKAHVASPLTAYLPTLQLFFAKQGGEKLGMRLAGALARK</sequence>
<organism evidence="2 3">
    <name type="scientific">Symbiodinium necroappetens</name>
    <dbReference type="NCBI Taxonomy" id="1628268"/>
    <lineage>
        <taxon>Eukaryota</taxon>
        <taxon>Sar</taxon>
        <taxon>Alveolata</taxon>
        <taxon>Dinophyceae</taxon>
        <taxon>Suessiales</taxon>
        <taxon>Symbiodiniaceae</taxon>
        <taxon>Symbiodinium</taxon>
    </lineage>
</organism>
<reference evidence="2" key="1">
    <citation type="submission" date="2021-02" db="EMBL/GenBank/DDBJ databases">
        <authorList>
            <person name="Dougan E. K."/>
            <person name="Rhodes N."/>
            <person name="Thang M."/>
            <person name="Chan C."/>
        </authorList>
    </citation>
    <scope>NUCLEOTIDE SEQUENCE</scope>
</reference>
<dbReference type="OrthoDB" id="449108at2759"/>
<dbReference type="AlphaFoldDB" id="A0A812ISS4"/>
<evidence type="ECO:0000313" key="2">
    <source>
        <dbReference type="EMBL" id="CAE7156022.1"/>
    </source>
</evidence>
<evidence type="ECO:0000256" key="1">
    <source>
        <dbReference type="SAM" id="MobiDB-lite"/>
    </source>
</evidence>
<feature type="region of interest" description="Disordered" evidence="1">
    <location>
        <begin position="427"/>
        <end position="450"/>
    </location>
</feature>
<protein>
    <submittedName>
        <fullName evidence="2">RXLR78 protein</fullName>
    </submittedName>
</protein>